<evidence type="ECO:0000313" key="3">
    <source>
        <dbReference type="Proteomes" id="UP000244189"/>
    </source>
</evidence>
<feature type="region of interest" description="Disordered" evidence="1">
    <location>
        <begin position="1"/>
        <end position="46"/>
    </location>
</feature>
<protein>
    <submittedName>
        <fullName evidence="2">Uncharacterized protein</fullName>
    </submittedName>
</protein>
<dbReference type="RefSeq" id="WP_107959216.1">
    <property type="nucleotide sequence ID" value="NZ_JASPFP010000001.1"/>
</dbReference>
<gene>
    <name evidence="2" type="ORF">C8J26_3204</name>
</gene>
<dbReference type="AlphaFoldDB" id="A0A2T5GHT0"/>
<proteinExistence type="predicted"/>
<sequence>MIAGGNGSSTPIDVREPAAASNSMKKMVSHCGAERPVPAAGAPHQRRSKALGVGTNVFSAIRWRAIGEFISNLAFSRAKPILA</sequence>
<comment type="caution">
    <text evidence="2">The sequence shown here is derived from an EMBL/GenBank/DDBJ whole genome shotgun (WGS) entry which is preliminary data.</text>
</comment>
<dbReference type="Proteomes" id="UP000244189">
    <property type="component" value="Unassembled WGS sequence"/>
</dbReference>
<organism evidence="2 3">
    <name type="scientific">Sphingomonas aurantiaca</name>
    <dbReference type="NCBI Taxonomy" id="185949"/>
    <lineage>
        <taxon>Bacteria</taxon>
        <taxon>Pseudomonadati</taxon>
        <taxon>Pseudomonadota</taxon>
        <taxon>Alphaproteobacteria</taxon>
        <taxon>Sphingomonadales</taxon>
        <taxon>Sphingomonadaceae</taxon>
        <taxon>Sphingomonas</taxon>
    </lineage>
</organism>
<accession>A0A2T5GHT0</accession>
<name>A0A2T5GHT0_9SPHN</name>
<keyword evidence="3" id="KW-1185">Reference proteome</keyword>
<dbReference type="EMBL" id="QAOG01000006">
    <property type="protein sequence ID" value="PTQ58881.1"/>
    <property type="molecule type" value="Genomic_DNA"/>
</dbReference>
<reference evidence="2 3" key="1">
    <citation type="submission" date="2018-04" db="EMBL/GenBank/DDBJ databases">
        <title>Genomic Encyclopedia of Type Strains, Phase III (KMG-III): the genomes of soil and plant-associated and newly described type strains.</title>
        <authorList>
            <person name="Whitman W."/>
        </authorList>
    </citation>
    <scope>NUCLEOTIDE SEQUENCE [LARGE SCALE GENOMIC DNA]</scope>
    <source>
        <strain evidence="2 3">MA101b</strain>
    </source>
</reference>
<evidence type="ECO:0000313" key="2">
    <source>
        <dbReference type="EMBL" id="PTQ58881.1"/>
    </source>
</evidence>
<evidence type="ECO:0000256" key="1">
    <source>
        <dbReference type="SAM" id="MobiDB-lite"/>
    </source>
</evidence>